<accession>A0ABV2F229</accession>
<protein>
    <submittedName>
        <fullName evidence="1">Uncharacterized protein (TIGR01655 family)</fullName>
    </submittedName>
</protein>
<sequence>MKKGGAVAALIIIILAVFLVMSARDVVDRFNPLVPQEDVFVRIDKPAENDNGRYKYELTGYNSEGKKKKVIFTSSTQLPEGTYLKVSAKGAYTESYTKVKEEDVPRNITW</sequence>
<dbReference type="PANTHER" id="PTHR36433:SF2">
    <property type="entry name" value="YXEA FAMILY PROTEIN"/>
    <property type="match status" value="1"/>
</dbReference>
<keyword evidence="2" id="KW-1185">Reference proteome</keyword>
<dbReference type="RefSeq" id="WP_116231475.1">
    <property type="nucleotide sequence ID" value="NZ_JBEPLV010000002.1"/>
</dbReference>
<gene>
    <name evidence="1" type="ORF">ABID47_002393</name>
</gene>
<dbReference type="InterPro" id="IPR006542">
    <property type="entry name" value="DUF1093"/>
</dbReference>
<dbReference type="InterPro" id="IPR036166">
    <property type="entry name" value="YxeA-like_sf"/>
</dbReference>
<dbReference type="PANTHER" id="PTHR36433">
    <property type="entry name" value="HYPOTHETICAL CYTOSOLIC PROTEIN"/>
    <property type="match status" value="1"/>
</dbReference>
<proteinExistence type="predicted"/>
<name>A0ABV2F229_9BACL</name>
<reference evidence="1 2" key="1">
    <citation type="submission" date="2024-06" db="EMBL/GenBank/DDBJ databases">
        <title>Genomic Encyclopedia of Type Strains, Phase IV (KMG-IV): sequencing the most valuable type-strain genomes for metagenomic binning, comparative biology and taxonomic classification.</title>
        <authorList>
            <person name="Goeker M."/>
        </authorList>
    </citation>
    <scope>NUCLEOTIDE SEQUENCE [LARGE SCALE GENOMIC DNA]</scope>
    <source>
        <strain evidence="1 2">DSM 17253</strain>
    </source>
</reference>
<dbReference type="Pfam" id="PF06486">
    <property type="entry name" value="DUF1093"/>
    <property type="match status" value="1"/>
</dbReference>
<evidence type="ECO:0000313" key="1">
    <source>
        <dbReference type="EMBL" id="MET3545782.1"/>
    </source>
</evidence>
<comment type="caution">
    <text evidence="1">The sequence shown here is derived from an EMBL/GenBank/DDBJ whole genome shotgun (WGS) entry which is preliminary data.</text>
</comment>
<dbReference type="NCBIfam" id="TIGR01655">
    <property type="entry name" value="yxeA_fam"/>
    <property type="match status" value="1"/>
</dbReference>
<dbReference type="Proteomes" id="UP001549098">
    <property type="component" value="Unassembled WGS sequence"/>
</dbReference>
<dbReference type="EMBL" id="JBEPLV010000002">
    <property type="protein sequence ID" value="MET3545782.1"/>
    <property type="molecule type" value="Genomic_DNA"/>
</dbReference>
<organism evidence="1 2">
    <name type="scientific">Paenibacillus favisporus</name>
    <dbReference type="NCBI Taxonomy" id="221028"/>
    <lineage>
        <taxon>Bacteria</taxon>
        <taxon>Bacillati</taxon>
        <taxon>Bacillota</taxon>
        <taxon>Bacilli</taxon>
        <taxon>Bacillales</taxon>
        <taxon>Paenibacillaceae</taxon>
        <taxon>Paenibacillus</taxon>
    </lineage>
</organism>
<dbReference type="Gene3D" id="2.40.50.480">
    <property type="match status" value="1"/>
</dbReference>
<evidence type="ECO:0000313" key="2">
    <source>
        <dbReference type="Proteomes" id="UP001549098"/>
    </source>
</evidence>
<dbReference type="SUPFAM" id="SSF159121">
    <property type="entry name" value="BC4932-like"/>
    <property type="match status" value="1"/>
</dbReference>